<proteinExistence type="inferred from homology"/>
<evidence type="ECO:0000259" key="2">
    <source>
        <dbReference type="Pfam" id="PF13556"/>
    </source>
</evidence>
<dbReference type="InterPro" id="IPR025736">
    <property type="entry name" value="PucR_C-HTH_dom"/>
</dbReference>
<dbReference type="InterPro" id="IPR041522">
    <property type="entry name" value="CdaR_GGDEF"/>
</dbReference>
<dbReference type="Pfam" id="PF17853">
    <property type="entry name" value="GGDEF_2"/>
    <property type="match status" value="1"/>
</dbReference>
<comment type="similarity">
    <text evidence="1">Belongs to the CdaR family.</text>
</comment>
<dbReference type="Pfam" id="PF14361">
    <property type="entry name" value="RsbRD_N"/>
    <property type="match status" value="1"/>
</dbReference>
<dbReference type="Proteomes" id="UP001500957">
    <property type="component" value="Unassembled WGS sequence"/>
</dbReference>
<accession>A0ABN1GRC3</accession>
<dbReference type="Gene3D" id="1.10.10.2840">
    <property type="entry name" value="PucR C-terminal helix-turn-helix domain"/>
    <property type="match status" value="1"/>
</dbReference>
<dbReference type="InterPro" id="IPR025751">
    <property type="entry name" value="RsbRD_N_dom"/>
</dbReference>
<sequence length="390" mass="41883">MGSPAPSAAVQAVLDAAGDASGAPPELLGEYLVLLEQAGRSGEHASDVDLEAIRHLGARAADEGISAEAAVRLYLAAAWRLWRELPIGADPADPATVRSAGEAVLRVVDDAVAALVAGHQARRREAAYEEERQRRRFVDDLLRGDADVAALVERAEPFGLDLARPHQIALAFPLRGGASAEGAAATLERSVVDRFGDREVLVADKDDVVVVLVPETEPDPRGDVGDLLHRELTKHHGGTWGIGVGRPHSGAYGIARSYEEAREALALMRRLPLDTNVLRARDLLVYRVVARDHAAIADLVHAVFTPLLAARGGPEPLLRTLETYFAVGGNVTEAARRLHLSVRAVDYRLERVAALTGFAVSESHDRFTLNVAVVGARLLGWPNNQELRLP</sequence>
<evidence type="ECO:0000313" key="5">
    <source>
        <dbReference type="EMBL" id="GAA0617202.1"/>
    </source>
</evidence>
<evidence type="ECO:0000313" key="6">
    <source>
        <dbReference type="Proteomes" id="UP001500957"/>
    </source>
</evidence>
<dbReference type="RefSeq" id="WP_344604045.1">
    <property type="nucleotide sequence ID" value="NZ_BAAAHE010000014.1"/>
</dbReference>
<feature type="domain" description="PucR C-terminal helix-turn-helix" evidence="2">
    <location>
        <begin position="317"/>
        <end position="373"/>
    </location>
</feature>
<reference evidence="5 6" key="1">
    <citation type="journal article" date="2019" name="Int. J. Syst. Evol. Microbiol.">
        <title>The Global Catalogue of Microorganisms (GCM) 10K type strain sequencing project: providing services to taxonomists for standard genome sequencing and annotation.</title>
        <authorList>
            <consortium name="The Broad Institute Genomics Platform"/>
            <consortium name="The Broad Institute Genome Sequencing Center for Infectious Disease"/>
            <person name="Wu L."/>
            <person name="Ma J."/>
        </authorList>
    </citation>
    <scope>NUCLEOTIDE SEQUENCE [LARGE SCALE GENOMIC DNA]</scope>
    <source>
        <strain evidence="5 6">JCM 10671</strain>
    </source>
</reference>
<protein>
    <submittedName>
        <fullName evidence="5">Helix-turn-helix domain-containing protein</fullName>
    </submittedName>
</protein>
<evidence type="ECO:0000256" key="1">
    <source>
        <dbReference type="ARBA" id="ARBA00006754"/>
    </source>
</evidence>
<gene>
    <name evidence="5" type="ORF">GCM10009547_19230</name>
</gene>
<evidence type="ECO:0000259" key="3">
    <source>
        <dbReference type="Pfam" id="PF14361"/>
    </source>
</evidence>
<feature type="domain" description="RsbT co-antagonist protein RsbRD N-terminal" evidence="3">
    <location>
        <begin position="35"/>
        <end position="134"/>
    </location>
</feature>
<organism evidence="5 6">
    <name type="scientific">Sporichthya brevicatena</name>
    <dbReference type="NCBI Taxonomy" id="171442"/>
    <lineage>
        <taxon>Bacteria</taxon>
        <taxon>Bacillati</taxon>
        <taxon>Actinomycetota</taxon>
        <taxon>Actinomycetes</taxon>
        <taxon>Sporichthyales</taxon>
        <taxon>Sporichthyaceae</taxon>
        <taxon>Sporichthya</taxon>
    </lineage>
</organism>
<dbReference type="PANTHER" id="PTHR33744">
    <property type="entry name" value="CARBOHYDRATE DIACID REGULATOR"/>
    <property type="match status" value="1"/>
</dbReference>
<dbReference type="Pfam" id="PF13556">
    <property type="entry name" value="HTH_30"/>
    <property type="match status" value="1"/>
</dbReference>
<keyword evidence="6" id="KW-1185">Reference proteome</keyword>
<dbReference type="InterPro" id="IPR042070">
    <property type="entry name" value="PucR_C-HTH_sf"/>
</dbReference>
<evidence type="ECO:0000259" key="4">
    <source>
        <dbReference type="Pfam" id="PF17853"/>
    </source>
</evidence>
<dbReference type="InterPro" id="IPR051448">
    <property type="entry name" value="CdaR-like_regulators"/>
</dbReference>
<comment type="caution">
    <text evidence="5">The sequence shown here is derived from an EMBL/GenBank/DDBJ whole genome shotgun (WGS) entry which is preliminary data.</text>
</comment>
<dbReference type="PANTHER" id="PTHR33744:SF1">
    <property type="entry name" value="DNA-BINDING TRANSCRIPTIONAL ACTIVATOR ADER"/>
    <property type="match status" value="1"/>
</dbReference>
<dbReference type="EMBL" id="BAAAHE010000014">
    <property type="protein sequence ID" value="GAA0617202.1"/>
    <property type="molecule type" value="Genomic_DNA"/>
</dbReference>
<name>A0ABN1GRC3_9ACTN</name>
<feature type="domain" description="CdaR GGDEF-like" evidence="4">
    <location>
        <begin position="144"/>
        <end position="266"/>
    </location>
</feature>